<gene>
    <name evidence="1" type="ORF">CALVIDRAFT_542614</name>
</gene>
<dbReference type="STRING" id="1330018.A0A167GF96"/>
<evidence type="ECO:0000313" key="2">
    <source>
        <dbReference type="Proteomes" id="UP000076738"/>
    </source>
</evidence>
<keyword evidence="2" id="KW-1185">Reference proteome</keyword>
<reference evidence="1 2" key="1">
    <citation type="journal article" date="2016" name="Mol. Biol. Evol.">
        <title>Comparative Genomics of Early-Diverging Mushroom-Forming Fungi Provides Insights into the Origins of Lignocellulose Decay Capabilities.</title>
        <authorList>
            <person name="Nagy L.G."/>
            <person name="Riley R."/>
            <person name="Tritt A."/>
            <person name="Adam C."/>
            <person name="Daum C."/>
            <person name="Floudas D."/>
            <person name="Sun H."/>
            <person name="Yadav J.S."/>
            <person name="Pangilinan J."/>
            <person name="Larsson K.H."/>
            <person name="Matsuura K."/>
            <person name="Barry K."/>
            <person name="Labutti K."/>
            <person name="Kuo R."/>
            <person name="Ohm R.A."/>
            <person name="Bhattacharya S.S."/>
            <person name="Shirouzu T."/>
            <person name="Yoshinaga Y."/>
            <person name="Martin F.M."/>
            <person name="Grigoriev I.V."/>
            <person name="Hibbett D.S."/>
        </authorList>
    </citation>
    <scope>NUCLEOTIDE SEQUENCE [LARGE SCALE GENOMIC DNA]</scope>
    <source>
        <strain evidence="1 2">TUFC12733</strain>
    </source>
</reference>
<evidence type="ECO:0000313" key="1">
    <source>
        <dbReference type="EMBL" id="KZO90494.1"/>
    </source>
</evidence>
<evidence type="ECO:0008006" key="3">
    <source>
        <dbReference type="Google" id="ProtNLM"/>
    </source>
</evidence>
<accession>A0A167GF96</accession>
<protein>
    <recommendedName>
        <fullName evidence="3">F-box domain-containing protein</fullName>
    </recommendedName>
</protein>
<organism evidence="1 2">
    <name type="scientific">Calocera viscosa (strain TUFC12733)</name>
    <dbReference type="NCBI Taxonomy" id="1330018"/>
    <lineage>
        <taxon>Eukaryota</taxon>
        <taxon>Fungi</taxon>
        <taxon>Dikarya</taxon>
        <taxon>Basidiomycota</taxon>
        <taxon>Agaricomycotina</taxon>
        <taxon>Dacrymycetes</taxon>
        <taxon>Dacrymycetales</taxon>
        <taxon>Dacrymycetaceae</taxon>
        <taxon>Calocera</taxon>
    </lineage>
</organism>
<dbReference type="AlphaFoldDB" id="A0A167GF96"/>
<dbReference type="Proteomes" id="UP000076738">
    <property type="component" value="Unassembled WGS sequence"/>
</dbReference>
<dbReference type="EMBL" id="KV417340">
    <property type="protein sequence ID" value="KZO90494.1"/>
    <property type="molecule type" value="Genomic_DNA"/>
</dbReference>
<name>A0A167GF96_CALVF</name>
<sequence>MIFEAAAEPLRNTSDSLFHLSGMEPSRRGRRPSQIDIAAVCSRWRTIAHKTATMWNTIIFDNYLANEAAEEWCARGKSTPLDLVVAFLDCAEEGRWHRVALINRVSHRLRTLKLVGYKLPLNHVASEWTLPAPWLQTYEVLTRFCYCEDHTVSMDATGMFIRAPSSFPALRSLKISPMYFPWRTAPAFDGCCASSVQDLTLSFQDWPRTDLASTFRLLAAFQNMTSLKLENVAICEAGSHATECTAIVGLEPVHLLQLQSLLVTTSYGFDSCFQWLHLLDAPSLRTVNINNSQSWQRELPQIAG</sequence>
<proteinExistence type="predicted"/>